<accession>A0A383AGD2</accession>
<evidence type="ECO:0000256" key="1">
    <source>
        <dbReference type="SAM" id="MobiDB-lite"/>
    </source>
</evidence>
<sequence length="162" mass="17025">ARMPRLEPIEELVSQLRSGSSGGPSGGSGPQQTGTQESNEGDGNASISQKVDGPNRNGGFTTPTDRGLAIAQPVARPSPDETLSSGEVKTSNETESVLKSPSESSNVVSADAAGHESVAENLKPKDPPRERNDQLWERAQGETMVKNFVDALQGNLTDVEDI</sequence>
<name>A0A383AGD2_9ZZZZ</name>
<evidence type="ECO:0000313" key="2">
    <source>
        <dbReference type="EMBL" id="SVE06867.1"/>
    </source>
</evidence>
<feature type="compositionally biased region" description="Polar residues" evidence="1">
    <location>
        <begin position="81"/>
        <end position="108"/>
    </location>
</feature>
<dbReference type="EMBL" id="UINC01191962">
    <property type="protein sequence ID" value="SVE06867.1"/>
    <property type="molecule type" value="Genomic_DNA"/>
</dbReference>
<reference evidence="2" key="1">
    <citation type="submission" date="2018-05" db="EMBL/GenBank/DDBJ databases">
        <authorList>
            <person name="Lanie J.A."/>
            <person name="Ng W.-L."/>
            <person name="Kazmierczak K.M."/>
            <person name="Andrzejewski T.M."/>
            <person name="Davidsen T.M."/>
            <person name="Wayne K.J."/>
            <person name="Tettelin H."/>
            <person name="Glass J.I."/>
            <person name="Rusch D."/>
            <person name="Podicherti R."/>
            <person name="Tsui H.-C.T."/>
            <person name="Winkler M.E."/>
        </authorList>
    </citation>
    <scope>NUCLEOTIDE SEQUENCE</scope>
</reference>
<gene>
    <name evidence="2" type="ORF">METZ01_LOCUS459721</name>
</gene>
<feature type="compositionally biased region" description="Basic and acidic residues" evidence="1">
    <location>
        <begin position="113"/>
        <end position="132"/>
    </location>
</feature>
<feature type="compositionally biased region" description="Gly residues" evidence="1">
    <location>
        <begin position="20"/>
        <end position="29"/>
    </location>
</feature>
<organism evidence="2">
    <name type="scientific">marine metagenome</name>
    <dbReference type="NCBI Taxonomy" id="408172"/>
    <lineage>
        <taxon>unclassified sequences</taxon>
        <taxon>metagenomes</taxon>
        <taxon>ecological metagenomes</taxon>
    </lineage>
</organism>
<feature type="non-terminal residue" evidence="2">
    <location>
        <position position="1"/>
    </location>
</feature>
<proteinExistence type="predicted"/>
<protein>
    <submittedName>
        <fullName evidence="2">Uncharacterized protein</fullName>
    </submittedName>
</protein>
<dbReference type="AlphaFoldDB" id="A0A383AGD2"/>
<feature type="region of interest" description="Disordered" evidence="1">
    <location>
        <begin position="1"/>
        <end position="132"/>
    </location>
</feature>